<dbReference type="InterPro" id="IPR051465">
    <property type="entry name" value="Cell_Envelope_Struct_Comp"/>
</dbReference>
<evidence type="ECO:0000313" key="3">
    <source>
        <dbReference type="EMBL" id="TKI50423.1"/>
    </source>
</evidence>
<keyword evidence="1" id="KW-0732">Signal</keyword>
<feature type="domain" description="SLH" evidence="2">
    <location>
        <begin position="206"/>
        <end position="269"/>
    </location>
</feature>
<sequence length="328" mass="36826">MLKILYFYTFKSIMIVIEKRGRTSMKGIFQKTMLITLLGASIACPMQASAYDEPTNYVHMKTENMTVYSAYGATISATEKNGVYSIKANIVNNRQPLEVVIFKNGQTGVLQQVFKKGITEPVAYRDEGDRVVATIHNNADLKFVHPEQIYFRDLTRATGSSYIQTLAERGIIRGRTPDYFGVNDALTRAQFSALLVRAFSFQQMPTKQFTDIDQKKSWYVGHVGALHSLGIINGKSPTIFDPNGKITRQQAILMLGRTLDAVDFVHEDEPTLPYEDSRAFQGELLRHTQTLYAIGALDDSATLRPNDYITRSQFAKMLAVTLQVAGRL</sequence>
<name>A0ABY2T6C7_9BACI</name>
<dbReference type="PROSITE" id="PS51272">
    <property type="entry name" value="SLH"/>
    <property type="match status" value="2"/>
</dbReference>
<gene>
    <name evidence="3" type="ORF">FC748_04185</name>
</gene>
<dbReference type="PANTHER" id="PTHR43308">
    <property type="entry name" value="OUTER MEMBRANE PROTEIN ALPHA-RELATED"/>
    <property type="match status" value="1"/>
</dbReference>
<evidence type="ECO:0000259" key="2">
    <source>
        <dbReference type="PROSITE" id="PS51272"/>
    </source>
</evidence>
<protein>
    <submittedName>
        <fullName evidence="3">S-layer homology domain-containing protein</fullName>
    </submittedName>
</protein>
<dbReference type="Proteomes" id="UP000308330">
    <property type="component" value="Unassembled WGS sequence"/>
</dbReference>
<dbReference type="Pfam" id="PF00395">
    <property type="entry name" value="SLH"/>
    <property type="match status" value="2"/>
</dbReference>
<accession>A0ABY2T6C7</accession>
<reference evidence="3 4" key="1">
    <citation type="submission" date="2019-04" db="EMBL/GenBank/DDBJ databases">
        <title>Lysinibacillus genome sequencing.</title>
        <authorList>
            <person name="Dunlap C."/>
        </authorList>
    </citation>
    <scope>NUCLEOTIDE SEQUENCE [LARGE SCALE GENOMIC DNA]</scope>
    <source>
        <strain evidence="3 4">KCTC 33042</strain>
    </source>
</reference>
<feature type="domain" description="SLH" evidence="2">
    <location>
        <begin position="146"/>
        <end position="205"/>
    </location>
</feature>
<organism evidence="3 4">
    <name type="scientific">Lysinibacillus tabacifolii</name>
    <dbReference type="NCBI Taxonomy" id="1173107"/>
    <lineage>
        <taxon>Bacteria</taxon>
        <taxon>Bacillati</taxon>
        <taxon>Bacillota</taxon>
        <taxon>Bacilli</taxon>
        <taxon>Bacillales</taxon>
        <taxon>Bacillaceae</taxon>
        <taxon>Lysinibacillus</taxon>
    </lineage>
</organism>
<evidence type="ECO:0000256" key="1">
    <source>
        <dbReference type="ARBA" id="ARBA00022729"/>
    </source>
</evidence>
<evidence type="ECO:0000313" key="4">
    <source>
        <dbReference type="Proteomes" id="UP000308330"/>
    </source>
</evidence>
<keyword evidence="4" id="KW-1185">Reference proteome</keyword>
<comment type="caution">
    <text evidence="3">The sequence shown here is derived from an EMBL/GenBank/DDBJ whole genome shotgun (WGS) entry which is preliminary data.</text>
</comment>
<dbReference type="InterPro" id="IPR001119">
    <property type="entry name" value="SLH_dom"/>
</dbReference>
<proteinExistence type="predicted"/>
<dbReference type="PANTHER" id="PTHR43308:SF5">
    <property type="entry name" value="S-LAYER PROTEIN _ PEPTIDOGLYCAN ENDO-BETA-N-ACETYLGLUCOSAMINIDASE"/>
    <property type="match status" value="1"/>
</dbReference>
<dbReference type="EMBL" id="SZPT01000001">
    <property type="protein sequence ID" value="TKI50423.1"/>
    <property type="molecule type" value="Genomic_DNA"/>
</dbReference>